<organism evidence="1 2">
    <name type="scientific">Sphagnum jensenii</name>
    <dbReference type="NCBI Taxonomy" id="128206"/>
    <lineage>
        <taxon>Eukaryota</taxon>
        <taxon>Viridiplantae</taxon>
        <taxon>Streptophyta</taxon>
        <taxon>Embryophyta</taxon>
        <taxon>Bryophyta</taxon>
        <taxon>Sphagnophytina</taxon>
        <taxon>Sphagnopsida</taxon>
        <taxon>Sphagnales</taxon>
        <taxon>Sphagnaceae</taxon>
        <taxon>Sphagnum</taxon>
    </lineage>
</organism>
<comment type="caution">
    <text evidence="1">The sequence shown here is derived from an EMBL/GenBank/DDBJ whole genome shotgun (WGS) entry which is preliminary data.</text>
</comment>
<keyword evidence="2" id="KW-1185">Reference proteome</keyword>
<evidence type="ECO:0000313" key="1">
    <source>
        <dbReference type="EMBL" id="CAK9250624.1"/>
    </source>
</evidence>
<name>A0ABP0V862_9BRYO</name>
<dbReference type="Proteomes" id="UP001497444">
    <property type="component" value="Unassembled WGS sequence"/>
</dbReference>
<sequence length="89" mass="9556">MVSSVPTVFPAFNATEWAAGGGFYQVGAPGHAYLGESAIYSPFSSRNRCEAEGGGIVWESLVLRSGACMHKGLCLSSIMRCKRPRKVEE</sequence>
<evidence type="ECO:0000313" key="2">
    <source>
        <dbReference type="Proteomes" id="UP001497444"/>
    </source>
</evidence>
<reference evidence="1" key="1">
    <citation type="submission" date="2024-02" db="EMBL/GenBank/DDBJ databases">
        <authorList>
            <consortium name="ELIXIR-Norway"/>
            <consortium name="Elixir Norway"/>
        </authorList>
    </citation>
    <scope>NUCLEOTIDE SEQUENCE</scope>
</reference>
<accession>A0ABP0V862</accession>
<protein>
    <submittedName>
        <fullName evidence="1">Uncharacterized protein</fullName>
    </submittedName>
</protein>
<proteinExistence type="predicted"/>
<gene>
    <name evidence="1" type="ORF">CSSPJE1EN1_LOCUS26002</name>
</gene>
<dbReference type="EMBL" id="CAXAQS010000205">
    <property type="protein sequence ID" value="CAK9250624.1"/>
    <property type="molecule type" value="Genomic_DNA"/>
</dbReference>